<keyword evidence="3 7" id="KW-0812">Transmembrane</keyword>
<dbReference type="GO" id="GO:0015086">
    <property type="term" value="F:cadmium ion transmembrane transporter activity"/>
    <property type="evidence" value="ECO:0007669"/>
    <property type="project" value="TreeGrafter"/>
</dbReference>
<feature type="transmembrane region" description="Helical" evidence="7">
    <location>
        <begin position="123"/>
        <end position="141"/>
    </location>
</feature>
<gene>
    <name evidence="8" type="ORF">EDD80_10657</name>
</gene>
<dbReference type="PANTHER" id="PTHR11706:SF33">
    <property type="entry name" value="NATURAL RESISTANCE-ASSOCIATED MACROPHAGE PROTEIN 2"/>
    <property type="match status" value="1"/>
</dbReference>
<dbReference type="GO" id="GO:0005384">
    <property type="term" value="F:manganese ion transmembrane transporter activity"/>
    <property type="evidence" value="ECO:0007669"/>
    <property type="project" value="TreeGrafter"/>
</dbReference>
<dbReference type="PANTHER" id="PTHR11706">
    <property type="entry name" value="SOLUTE CARRIER PROTEIN FAMILY 11 MEMBER"/>
    <property type="match status" value="1"/>
</dbReference>
<name>A0A4R3KPS1_9SPHI</name>
<comment type="caution">
    <text evidence="8">The sequence shown here is derived from an EMBL/GenBank/DDBJ whole genome shotgun (WGS) entry which is preliminary data.</text>
</comment>
<evidence type="ECO:0000313" key="9">
    <source>
        <dbReference type="Proteomes" id="UP000295807"/>
    </source>
</evidence>
<evidence type="ECO:0000256" key="6">
    <source>
        <dbReference type="ARBA" id="ARBA00023136"/>
    </source>
</evidence>
<keyword evidence="6 7" id="KW-0472">Membrane</keyword>
<dbReference type="GO" id="GO:0034755">
    <property type="term" value="P:iron ion transmembrane transport"/>
    <property type="evidence" value="ECO:0007669"/>
    <property type="project" value="TreeGrafter"/>
</dbReference>
<evidence type="ECO:0000256" key="2">
    <source>
        <dbReference type="ARBA" id="ARBA00022448"/>
    </source>
</evidence>
<feature type="transmembrane region" description="Helical" evidence="7">
    <location>
        <begin position="148"/>
        <end position="166"/>
    </location>
</feature>
<dbReference type="Pfam" id="PF01566">
    <property type="entry name" value="Nramp"/>
    <property type="match status" value="1"/>
</dbReference>
<dbReference type="AlphaFoldDB" id="A0A4R3KPS1"/>
<accession>A0A4R3KPS1</accession>
<dbReference type="OrthoDB" id="9787548at2"/>
<dbReference type="RefSeq" id="WP_132129314.1">
    <property type="nucleotide sequence ID" value="NZ_CP042432.1"/>
</dbReference>
<dbReference type="Proteomes" id="UP000295807">
    <property type="component" value="Unassembled WGS sequence"/>
</dbReference>
<evidence type="ECO:0000256" key="1">
    <source>
        <dbReference type="ARBA" id="ARBA00004141"/>
    </source>
</evidence>
<dbReference type="NCBIfam" id="NF037982">
    <property type="entry name" value="Nramp_1"/>
    <property type="match status" value="1"/>
</dbReference>
<dbReference type="EMBL" id="SMAD01000006">
    <property type="protein sequence ID" value="TCS86748.1"/>
    <property type="molecule type" value="Genomic_DNA"/>
</dbReference>
<feature type="transmembrane region" description="Helical" evidence="7">
    <location>
        <begin position="375"/>
        <end position="395"/>
    </location>
</feature>
<dbReference type="InterPro" id="IPR001046">
    <property type="entry name" value="NRAMP_fam"/>
</dbReference>
<feature type="transmembrane region" description="Helical" evidence="7">
    <location>
        <begin position="275"/>
        <end position="305"/>
    </location>
</feature>
<keyword evidence="2" id="KW-0813">Transport</keyword>
<evidence type="ECO:0000313" key="8">
    <source>
        <dbReference type="EMBL" id="TCS86748.1"/>
    </source>
</evidence>
<feature type="transmembrane region" description="Helical" evidence="7">
    <location>
        <begin position="227"/>
        <end position="248"/>
    </location>
</feature>
<feature type="transmembrane region" description="Helical" evidence="7">
    <location>
        <begin position="317"/>
        <end position="336"/>
    </location>
</feature>
<evidence type="ECO:0000256" key="3">
    <source>
        <dbReference type="ARBA" id="ARBA00022692"/>
    </source>
</evidence>
<evidence type="ECO:0000256" key="5">
    <source>
        <dbReference type="ARBA" id="ARBA00022989"/>
    </source>
</evidence>
<protein>
    <submittedName>
        <fullName evidence="8">Mn2+/Fe2+ NRAMP family transporter</fullName>
    </submittedName>
</protein>
<comment type="subcellular location">
    <subcellularLocation>
        <location evidence="1">Membrane</location>
        <topology evidence="1">Multi-pass membrane protein</topology>
    </subcellularLocation>
</comment>
<evidence type="ECO:0000256" key="4">
    <source>
        <dbReference type="ARBA" id="ARBA00022847"/>
    </source>
</evidence>
<feature type="transmembrane region" description="Helical" evidence="7">
    <location>
        <begin position="84"/>
        <end position="103"/>
    </location>
</feature>
<keyword evidence="4" id="KW-0769">Symport</keyword>
<organism evidence="8 9">
    <name type="scientific">Anseongella ginsenosidimutans</name>
    <dbReference type="NCBI Taxonomy" id="496056"/>
    <lineage>
        <taxon>Bacteria</taxon>
        <taxon>Pseudomonadati</taxon>
        <taxon>Bacteroidota</taxon>
        <taxon>Sphingobacteriia</taxon>
        <taxon>Sphingobacteriales</taxon>
        <taxon>Sphingobacteriaceae</taxon>
        <taxon>Anseongella</taxon>
    </lineage>
</organism>
<proteinExistence type="predicted"/>
<dbReference type="GO" id="GO:0005886">
    <property type="term" value="C:plasma membrane"/>
    <property type="evidence" value="ECO:0007669"/>
    <property type="project" value="TreeGrafter"/>
</dbReference>
<keyword evidence="9" id="KW-1185">Reference proteome</keyword>
<evidence type="ECO:0000256" key="7">
    <source>
        <dbReference type="SAM" id="Phobius"/>
    </source>
</evidence>
<reference evidence="8 9" key="1">
    <citation type="submission" date="2019-03" db="EMBL/GenBank/DDBJ databases">
        <title>Genomic Encyclopedia of Type Strains, Phase IV (KMG-IV): sequencing the most valuable type-strain genomes for metagenomic binning, comparative biology and taxonomic classification.</title>
        <authorList>
            <person name="Goeker M."/>
        </authorList>
    </citation>
    <scope>NUCLEOTIDE SEQUENCE [LARGE SCALE GENOMIC DNA]</scope>
    <source>
        <strain evidence="8 9">DSM 21100</strain>
    </source>
</reference>
<keyword evidence="5 7" id="KW-1133">Transmembrane helix</keyword>
<feature type="transmembrane region" description="Helical" evidence="7">
    <location>
        <begin position="342"/>
        <end position="363"/>
    </location>
</feature>
<dbReference type="GO" id="GO:0015293">
    <property type="term" value="F:symporter activity"/>
    <property type="evidence" value="ECO:0007669"/>
    <property type="project" value="UniProtKB-KW"/>
</dbReference>
<sequence length="401" mass="42134">MEKPPGIIRILRSLGPGIITAALVFGPGSLTLASRLGSDYAYRLLWVIAAAVLFMIIFTAMNARIGVAAQQSLLMVIREKWGRAVSIVSGIGIFLVTASFQAGNSVGVGMAFSELFDSSPAPWMIIFTLVGIGLLFSRAFYRILEKIMMALTGLMIVAFLLTMLWVRPSLPGILSGFVPVIPDGSVALIIATVASNFSIVGAFYQSYLVRQRGWKDRDVKKALNDSLAGIVILGLIGSMILITAAAVLHGGQTEVSTATDMARALQPLLGKSAETLFMCGLFGASFSSLIGNATIGGALLGDALGFGSNLHSPKVRLLIALVMILGSVVAVTFGGLPLELIVFAQSLTIFIVPFIGAAIYAVANDAAVMGKLKNSVFSNILGGIGLLILFALAFANARSLF</sequence>
<feature type="transmembrane region" description="Helical" evidence="7">
    <location>
        <begin position="43"/>
        <end position="63"/>
    </location>
</feature>
<feature type="transmembrane region" description="Helical" evidence="7">
    <location>
        <begin position="186"/>
        <end position="207"/>
    </location>
</feature>